<name>A0A2R4VUI5_9PROT</name>
<dbReference type="Pfam" id="PF13692">
    <property type="entry name" value="Glyco_trans_1_4"/>
    <property type="match status" value="1"/>
</dbReference>
<keyword evidence="3" id="KW-1185">Reference proteome</keyword>
<evidence type="ECO:0000313" key="3">
    <source>
        <dbReference type="Proteomes" id="UP000077405"/>
    </source>
</evidence>
<sequence>MKRLILCDQSLARVGGHYYEYGTSIARAAQGLGLSVLIAANRSVDPTLFGGDTGRLEVLPWFAMSWGEAAQAHRQGAPVTGIADELRTLLEQCEADAGDILLLHTLGWEEADSILHWLLGLPAEDVDRLPHIRLLFRFPLSWLFEPWRSSLVDAFARLRDDPRLCHKLGFLTDTEPLARSFTGLFCHDVTVMPIPFRTDLLDGEPAAREREAAALTIGYFGDARLEKGYHLLPPLLFRLWRTAIRSGRVRFLVQSHFNVPGGEPGMLQARNQLLQFSAPQVELTTAPLATADYYRRLQSCDAILIPYDPDSYAERSSGILVEALVAGKPVIVPQSSWMAGQVSTDHAALYRHPDGLFDAVQGMIDRHPDYAAAARRLRTHWRERTDPGGYVRALLATIPARPAPAPAAKPALRVALVMDGDAMLLRNGASRVAVNQIDHLARSGYRITGVFVSTRTFEGTEAMARWRAALEECLSDLPVSEIFCLFHLPANLDARTAGRLDRMAATGHYSLERDLLFAQGLSFPPDLLKTAREIRFDLVVLNYVRFLPVVEALGWDGVPLLCEMHDIQSFQKALYGNRAFDPREFDLEKAMLRRCGHVVSLSELEVIRLREDLGDRISHLPMPLFTDSAGYERLLDAPDLGALVASCGIVTPSPERERAATAPSADASSADAAADAAAKTVLDKAKSLRGIDLLFVSSGHEPNCRGLIWFLETVYAPHLARAGVTLFVAGSIAWARRWPDHPNIVFTGMLDDVAPLYAAAKLVILPIHEGAGGAIKMIEAVAAGKPIVSTSFALRGALQDGMDADFVCDTPLDFASAILALLESPERRRRCRDLWRHIYERDNSLTRYDERLSAIVGRLLGRDPAVPPPRQPARLPDVPVEWGPGIQALGRLLSDWAGDRPLDYDQFGALDAAYGRGWPSRARTLLASLKDADRIPALRRFAGSGAPLATLFTDLIDIGRPLGEMTALSGPPLNIVHDDLGRRHYAFYDRTVLTVGQRLWRTVPHGIVVTCLSTPRLPRPVAGILSVRVDGRELPDSCIRIDETAGTIQVALPVETNLPGARLTSLSLAFHGTLVVTGIALVTEISLAAGQEGAAAVIGENWHGPERERGRGSWRWTGPERSSWLRLPIFTDPRMRMVLAVTDSAVGSEVVPEVQLDGYALRPAAALPHRADQKAGRELVYAFDAQGKAQPIGRALRFGSADLTITVPATALHGEDRSRRCGVAVGGLRILTDLLPVMEPA</sequence>
<dbReference type="Gene3D" id="3.40.50.2000">
    <property type="entry name" value="Glycogen Phosphorylase B"/>
    <property type="match status" value="3"/>
</dbReference>
<proteinExistence type="predicted"/>
<geneLocation type="plasmid" evidence="2 3">
    <name>pYZ4</name>
</geneLocation>
<organism evidence="2 3">
    <name type="scientific">Azospirillum humicireducens</name>
    <dbReference type="NCBI Taxonomy" id="1226968"/>
    <lineage>
        <taxon>Bacteria</taxon>
        <taxon>Pseudomonadati</taxon>
        <taxon>Pseudomonadota</taxon>
        <taxon>Alphaproteobacteria</taxon>
        <taxon>Rhodospirillales</taxon>
        <taxon>Azospirillaceae</taxon>
        <taxon>Azospirillum</taxon>
    </lineage>
</organism>
<dbReference type="CDD" id="cd01635">
    <property type="entry name" value="Glycosyltransferase_GTB-type"/>
    <property type="match status" value="1"/>
</dbReference>
<evidence type="ECO:0000259" key="1">
    <source>
        <dbReference type="Pfam" id="PF13439"/>
    </source>
</evidence>
<dbReference type="RefSeq" id="WP_108548326.1">
    <property type="nucleotide sequence ID" value="NZ_CP028905.1"/>
</dbReference>
<feature type="domain" description="Glycosyltransferase subfamily 4-like N-terminal" evidence="1">
    <location>
        <begin position="427"/>
        <end position="620"/>
    </location>
</feature>
<dbReference type="GO" id="GO:0016757">
    <property type="term" value="F:glycosyltransferase activity"/>
    <property type="evidence" value="ECO:0007669"/>
    <property type="project" value="UniProtKB-ARBA"/>
</dbReference>
<dbReference type="PANTHER" id="PTHR12526">
    <property type="entry name" value="GLYCOSYLTRANSFERASE"/>
    <property type="match status" value="1"/>
</dbReference>
<evidence type="ECO:0000313" key="2">
    <source>
        <dbReference type="EMBL" id="AWB08051.1"/>
    </source>
</evidence>
<dbReference type="EMBL" id="CP028905">
    <property type="protein sequence ID" value="AWB08051.1"/>
    <property type="molecule type" value="Genomic_DNA"/>
</dbReference>
<dbReference type="KEGG" id="ahu:A6A40_23685"/>
<accession>A0A2R4VUI5</accession>
<protein>
    <recommendedName>
        <fullName evidence="1">Glycosyltransferase subfamily 4-like N-terminal domain-containing protein</fullName>
    </recommendedName>
</protein>
<dbReference type="OrthoDB" id="8433393at2"/>
<dbReference type="SUPFAM" id="SSF53756">
    <property type="entry name" value="UDP-Glycosyltransferase/glycogen phosphorylase"/>
    <property type="match status" value="2"/>
</dbReference>
<dbReference type="AlphaFoldDB" id="A0A2R4VUI5"/>
<keyword evidence="2" id="KW-0614">Plasmid</keyword>
<dbReference type="Pfam" id="PF13439">
    <property type="entry name" value="Glyco_transf_4"/>
    <property type="match status" value="1"/>
</dbReference>
<dbReference type="Proteomes" id="UP000077405">
    <property type="component" value="Plasmid pYZ4"/>
</dbReference>
<gene>
    <name evidence="2" type="ORF">A6A40_23685</name>
</gene>
<reference evidence="2 3" key="1">
    <citation type="submission" date="2018-04" db="EMBL/GenBank/DDBJ databases">
        <title>Complete genome sequence of the nitrogen-fixing bacterium Azospirillum humicireducens type strain SgZ-5.</title>
        <authorList>
            <person name="Yu Z."/>
        </authorList>
    </citation>
    <scope>NUCLEOTIDE SEQUENCE [LARGE SCALE GENOMIC DNA]</scope>
    <source>
        <strain evidence="2 3">SgZ-5</strain>
        <plasmid evidence="2 3">pYZ4</plasmid>
    </source>
</reference>
<dbReference type="InterPro" id="IPR028098">
    <property type="entry name" value="Glyco_trans_4-like_N"/>
</dbReference>